<dbReference type="EMBL" id="VUOC01000002">
    <property type="protein sequence ID" value="KAA2243262.1"/>
    <property type="molecule type" value="Genomic_DNA"/>
</dbReference>
<evidence type="ECO:0000313" key="1">
    <source>
        <dbReference type="EMBL" id="KAA2243262.1"/>
    </source>
</evidence>
<dbReference type="AlphaFoldDB" id="A0A5B2VY65"/>
<dbReference type="CDD" id="cd19166">
    <property type="entry name" value="HemeO-bac"/>
    <property type="match status" value="1"/>
</dbReference>
<dbReference type="Pfam" id="PF01126">
    <property type="entry name" value="Heme_oxygenase"/>
    <property type="match status" value="1"/>
</dbReference>
<organism evidence="1 2">
    <name type="scientific">Chitinophaga agrisoli</name>
    <dbReference type="NCBI Taxonomy" id="2607653"/>
    <lineage>
        <taxon>Bacteria</taxon>
        <taxon>Pseudomonadati</taxon>
        <taxon>Bacteroidota</taxon>
        <taxon>Chitinophagia</taxon>
        <taxon>Chitinophagales</taxon>
        <taxon>Chitinophagaceae</taxon>
        <taxon>Chitinophaga</taxon>
    </lineage>
</organism>
<evidence type="ECO:0000313" key="2">
    <source>
        <dbReference type="Proteomes" id="UP000324611"/>
    </source>
</evidence>
<dbReference type="SUPFAM" id="SSF48613">
    <property type="entry name" value="Heme oxygenase-like"/>
    <property type="match status" value="1"/>
</dbReference>
<dbReference type="InterPro" id="IPR016084">
    <property type="entry name" value="Haem_Oase-like_multi-hlx"/>
</dbReference>
<proteinExistence type="predicted"/>
<accession>A0A5B2VY65</accession>
<keyword evidence="2" id="KW-1185">Reference proteome</keyword>
<reference evidence="1 2" key="1">
    <citation type="submission" date="2019-09" db="EMBL/GenBank/DDBJ databases">
        <title>Chitinophaga ginsengihumi sp. nov., isolated from soil of ginseng rhizosphere.</title>
        <authorList>
            <person name="Lee J."/>
        </authorList>
    </citation>
    <scope>NUCLEOTIDE SEQUENCE [LARGE SCALE GENOMIC DNA]</scope>
    <source>
        <strain evidence="1 2">BN140078</strain>
    </source>
</reference>
<dbReference type="Gene3D" id="1.20.910.10">
    <property type="entry name" value="Heme oxygenase-like"/>
    <property type="match status" value="1"/>
</dbReference>
<sequence length="202" mass="22896">MVSILTEHLFAVHLKDYTKAEHASLEKKLIGMIKRIRTPQQYIALLRMFYAYYHALELKMDQYLSIDNVPDIDERRKSAAILQDIRFMGDTSPMEDHAVQTPEIRSWPQALGAAYVLEGSTLGGVIIARMISGQLAIPAGEGFSFFNGYGDAVHQMWKKFHVYLNSVEGKDDQLLAADAARQTFLTFSNWADLYESNGVFKI</sequence>
<dbReference type="GO" id="GO:0006788">
    <property type="term" value="P:heme oxidation"/>
    <property type="evidence" value="ECO:0007669"/>
    <property type="project" value="InterPro"/>
</dbReference>
<dbReference type="GO" id="GO:0004392">
    <property type="term" value="F:heme oxygenase (decyclizing) activity"/>
    <property type="evidence" value="ECO:0007669"/>
    <property type="project" value="InterPro"/>
</dbReference>
<protein>
    <submittedName>
        <fullName evidence="1">Biliverdin-producing heme oxygenase</fullName>
    </submittedName>
</protein>
<reference evidence="1 2" key="2">
    <citation type="submission" date="2019-09" db="EMBL/GenBank/DDBJ databases">
        <authorList>
            <person name="Jin C."/>
        </authorList>
    </citation>
    <scope>NUCLEOTIDE SEQUENCE [LARGE SCALE GENOMIC DNA]</scope>
    <source>
        <strain evidence="1 2">BN140078</strain>
    </source>
</reference>
<dbReference type="Proteomes" id="UP000324611">
    <property type="component" value="Unassembled WGS sequence"/>
</dbReference>
<name>A0A5B2VY65_9BACT</name>
<gene>
    <name evidence="1" type="ORF">F0L74_12175</name>
</gene>
<dbReference type="InterPro" id="IPR016053">
    <property type="entry name" value="Haem_Oase-like"/>
</dbReference>
<comment type="caution">
    <text evidence="1">The sequence shown here is derived from an EMBL/GenBank/DDBJ whole genome shotgun (WGS) entry which is preliminary data.</text>
</comment>